<feature type="region of interest" description="Disordered" evidence="1">
    <location>
        <begin position="145"/>
        <end position="166"/>
    </location>
</feature>
<dbReference type="OMA" id="WTHEDDM"/>
<sequence length="276" mass="31662">MTSDIPPKSLKYNRSNNEDSSEAKRWLIIGAHQAGASEKRVARISGLSKTAVRHIILNYQRTGNPSLPKREPKKVKERLLVEYDEDGNLVISDDEDDNDNLSTCSKKLTSTTTSIDKRRRSSKLNSKVTAKDLLEFMMEQVKRMEREDTPLPTSFSSSSPSTNHQVYHDTWISPSSSFLPLSPPPTSSTKSTSSDSTYRHHASDKRNQTIRGYELWTQEDDMMLLQHILTRLRLGNWRELEMKFQGRHTARLCNARWNYLRAHLLKGIDQADASLW</sequence>
<dbReference type="InParanoid" id="A0A163J1F8"/>
<evidence type="ECO:0000313" key="4">
    <source>
        <dbReference type="Proteomes" id="UP000078561"/>
    </source>
</evidence>
<accession>A0A163J1F8</accession>
<protein>
    <recommendedName>
        <fullName evidence="2">Myb-like domain-containing protein</fullName>
    </recommendedName>
</protein>
<feature type="compositionally biased region" description="Low complexity" evidence="1">
    <location>
        <begin position="150"/>
        <end position="162"/>
    </location>
</feature>
<evidence type="ECO:0000313" key="3">
    <source>
        <dbReference type="EMBL" id="SAL96593.1"/>
    </source>
</evidence>
<evidence type="ECO:0000259" key="2">
    <source>
        <dbReference type="PROSITE" id="PS50090"/>
    </source>
</evidence>
<name>A0A163J1F8_ABSGL</name>
<dbReference type="SUPFAM" id="SSF46689">
    <property type="entry name" value="Homeodomain-like"/>
    <property type="match status" value="1"/>
</dbReference>
<keyword evidence="4" id="KW-1185">Reference proteome</keyword>
<feature type="domain" description="Myb-like" evidence="2">
    <location>
        <begin position="216"/>
        <end position="261"/>
    </location>
</feature>
<gene>
    <name evidence="3" type="primary">ABSGL_02009.1 scaffold 2596</name>
</gene>
<organism evidence="3">
    <name type="scientific">Absidia glauca</name>
    <name type="common">Pin mould</name>
    <dbReference type="NCBI Taxonomy" id="4829"/>
    <lineage>
        <taxon>Eukaryota</taxon>
        <taxon>Fungi</taxon>
        <taxon>Fungi incertae sedis</taxon>
        <taxon>Mucoromycota</taxon>
        <taxon>Mucoromycotina</taxon>
        <taxon>Mucoromycetes</taxon>
        <taxon>Mucorales</taxon>
        <taxon>Cunninghamellaceae</taxon>
        <taxon>Absidia</taxon>
    </lineage>
</organism>
<reference evidence="3" key="1">
    <citation type="submission" date="2016-04" db="EMBL/GenBank/DDBJ databases">
        <authorList>
            <person name="Evans L.H."/>
            <person name="Alamgir A."/>
            <person name="Owens N."/>
            <person name="Weber N.D."/>
            <person name="Virtaneva K."/>
            <person name="Barbian K."/>
            <person name="Babar A."/>
            <person name="Rosenke K."/>
        </authorList>
    </citation>
    <scope>NUCLEOTIDE SEQUENCE [LARGE SCALE GENOMIC DNA]</scope>
    <source>
        <strain evidence="3">CBS 101.48</strain>
    </source>
</reference>
<dbReference type="InterPro" id="IPR009057">
    <property type="entry name" value="Homeodomain-like_sf"/>
</dbReference>
<dbReference type="Gene3D" id="1.10.10.10">
    <property type="entry name" value="Winged helix-like DNA-binding domain superfamily/Winged helix DNA-binding domain"/>
    <property type="match status" value="1"/>
</dbReference>
<dbReference type="Gene3D" id="1.10.10.60">
    <property type="entry name" value="Homeodomain-like"/>
    <property type="match status" value="1"/>
</dbReference>
<dbReference type="Proteomes" id="UP000078561">
    <property type="component" value="Unassembled WGS sequence"/>
</dbReference>
<evidence type="ECO:0000256" key="1">
    <source>
        <dbReference type="SAM" id="MobiDB-lite"/>
    </source>
</evidence>
<dbReference type="InterPro" id="IPR001005">
    <property type="entry name" value="SANT/Myb"/>
</dbReference>
<dbReference type="PROSITE" id="PS50090">
    <property type="entry name" value="MYB_LIKE"/>
    <property type="match status" value="1"/>
</dbReference>
<feature type="compositionally biased region" description="Low complexity" evidence="1">
    <location>
        <begin position="187"/>
        <end position="196"/>
    </location>
</feature>
<dbReference type="InterPro" id="IPR036388">
    <property type="entry name" value="WH-like_DNA-bd_sf"/>
</dbReference>
<proteinExistence type="predicted"/>
<feature type="region of interest" description="Disordered" evidence="1">
    <location>
        <begin position="178"/>
        <end position="205"/>
    </location>
</feature>
<dbReference type="EMBL" id="LT551165">
    <property type="protein sequence ID" value="SAL96593.1"/>
    <property type="molecule type" value="Genomic_DNA"/>
</dbReference>
<dbReference type="OrthoDB" id="2289901at2759"/>
<dbReference type="AlphaFoldDB" id="A0A163J1F8"/>